<organism evidence="2 3">
    <name type="scientific">Marinithermus hydrothermalis (strain DSM 14884 / JCM 11576 / T1)</name>
    <dbReference type="NCBI Taxonomy" id="869210"/>
    <lineage>
        <taxon>Bacteria</taxon>
        <taxon>Thermotogati</taxon>
        <taxon>Deinococcota</taxon>
        <taxon>Deinococci</taxon>
        <taxon>Thermales</taxon>
        <taxon>Thermaceae</taxon>
        <taxon>Marinithermus</taxon>
    </lineage>
</organism>
<evidence type="ECO:0000256" key="1">
    <source>
        <dbReference type="SAM" id="Phobius"/>
    </source>
</evidence>
<keyword evidence="1" id="KW-0812">Transmembrane</keyword>
<evidence type="ECO:0000313" key="2">
    <source>
        <dbReference type="EMBL" id="AEB11524.1"/>
    </source>
</evidence>
<name>F2NM54_MARHT</name>
<dbReference type="Proteomes" id="UP000007030">
    <property type="component" value="Chromosome"/>
</dbReference>
<evidence type="ECO:0000313" key="3">
    <source>
        <dbReference type="Proteomes" id="UP000007030"/>
    </source>
</evidence>
<protein>
    <submittedName>
        <fullName evidence="2">Uncharacterized protein</fullName>
    </submittedName>
</protein>
<reference evidence="2 3" key="1">
    <citation type="journal article" date="2012" name="Stand. Genomic Sci.">
        <title>Complete genome sequence of the aerobic, heterotroph Marinithermus hydrothermalis type strain (T1(T)) from a deep-sea hydrothermal vent chimney.</title>
        <authorList>
            <person name="Copeland A."/>
            <person name="Gu W."/>
            <person name="Yasawong M."/>
            <person name="Lapidus A."/>
            <person name="Lucas S."/>
            <person name="Deshpande S."/>
            <person name="Pagani I."/>
            <person name="Tapia R."/>
            <person name="Cheng J.F."/>
            <person name="Goodwin L.A."/>
            <person name="Pitluck S."/>
            <person name="Liolios K."/>
            <person name="Ivanova N."/>
            <person name="Mavromatis K."/>
            <person name="Mikhailova N."/>
            <person name="Pati A."/>
            <person name="Chen A."/>
            <person name="Palaniappan K."/>
            <person name="Land M."/>
            <person name="Pan C."/>
            <person name="Brambilla E.M."/>
            <person name="Rohde M."/>
            <person name="Tindall B.J."/>
            <person name="Sikorski J."/>
            <person name="Goker M."/>
            <person name="Detter J.C."/>
            <person name="Bristow J."/>
            <person name="Eisen J.A."/>
            <person name="Markowitz V."/>
            <person name="Hugenholtz P."/>
            <person name="Kyrpides N.C."/>
            <person name="Klenk H.P."/>
            <person name="Woyke T."/>
        </authorList>
    </citation>
    <scope>NUCLEOTIDE SEQUENCE [LARGE SCALE GENOMIC DNA]</scope>
    <source>
        <strain evidence="3">DSM 14884 / JCM 11576 / T1</strain>
    </source>
</reference>
<gene>
    <name evidence="2" type="ordered locus">Marky_0774</name>
</gene>
<dbReference type="EMBL" id="CP002630">
    <property type="protein sequence ID" value="AEB11524.1"/>
    <property type="molecule type" value="Genomic_DNA"/>
</dbReference>
<accession>F2NM54</accession>
<keyword evidence="3" id="KW-1185">Reference proteome</keyword>
<feature type="transmembrane region" description="Helical" evidence="1">
    <location>
        <begin position="56"/>
        <end position="74"/>
    </location>
</feature>
<dbReference type="RefSeq" id="WP_013703576.1">
    <property type="nucleotide sequence ID" value="NC_015387.1"/>
</dbReference>
<keyword evidence="1" id="KW-1133">Transmembrane helix</keyword>
<keyword evidence="1" id="KW-0472">Membrane</keyword>
<dbReference type="AlphaFoldDB" id="F2NM54"/>
<sequence length="183" mass="20027">MQRFSFPWTRVERGAGVLAVVAVGVLQGGLTWRLVRLAHAANLTFPELLNTVPEVRVPYALSWFAAFAVVYAVWAGAATRSRTVLEVGEAGLRFVRPGLPVLGLGAREVRLEPGAVTRLVLEDYGMRARFWLEAEGVRFAVPLEAGVAEGGSEGTRGGRDWERHPLVQLVVARTGGRLEVKRR</sequence>
<proteinExistence type="predicted"/>
<dbReference type="HOGENOM" id="CLU_1473526_0_0_0"/>
<dbReference type="KEGG" id="mhd:Marky_0774"/>
<dbReference type="STRING" id="869210.Marky_0774"/>